<dbReference type="PROSITE" id="PS50111">
    <property type="entry name" value="CHEMOTAXIS_TRANSDUC_2"/>
    <property type="match status" value="1"/>
</dbReference>
<dbReference type="Pfam" id="PF00015">
    <property type="entry name" value="MCPsignal"/>
    <property type="match status" value="1"/>
</dbReference>
<dbReference type="RefSeq" id="WP_048916819.1">
    <property type="nucleotide sequence ID" value="NZ_CAKKMT010000008.1"/>
</dbReference>
<dbReference type="InterPro" id="IPR024478">
    <property type="entry name" value="HlyB_4HB_MCP"/>
</dbReference>
<feature type="domain" description="Methyl-accepting transducer" evidence="7">
    <location>
        <begin position="268"/>
        <end position="497"/>
    </location>
</feature>
<dbReference type="InterPro" id="IPR004089">
    <property type="entry name" value="MCPsignal_dom"/>
</dbReference>
<dbReference type="SMART" id="SM00304">
    <property type="entry name" value="HAMP"/>
    <property type="match status" value="1"/>
</dbReference>
<comment type="similarity">
    <text evidence="4">Belongs to the methyl-accepting chemotaxis (MCP) protein family.</text>
</comment>
<proteinExistence type="inferred from homology"/>
<dbReference type="CDD" id="cd11386">
    <property type="entry name" value="MCP_signal"/>
    <property type="match status" value="1"/>
</dbReference>
<name>A0ABU8D9X6_ERWAP</name>
<reference evidence="9 10" key="1">
    <citation type="submission" date="2024-02" db="EMBL/GenBank/DDBJ databases">
        <title>First report Erwinia aphidicola in onion in Chile.</title>
        <authorList>
            <person name="Valenzuela M."/>
            <person name="Pena M."/>
            <person name="Dutta B."/>
        </authorList>
    </citation>
    <scope>NUCLEOTIDE SEQUENCE [LARGE SCALE GENOMIC DNA]</scope>
    <source>
        <strain evidence="9 10">QCJ3A</strain>
    </source>
</reference>
<accession>A0ABU8D9X6</accession>
<dbReference type="InterPro" id="IPR004090">
    <property type="entry name" value="Chemotax_Me-accpt_rcpt"/>
</dbReference>
<gene>
    <name evidence="9" type="ORF">V8N49_01405</name>
</gene>
<feature type="transmembrane region" description="Helical" evidence="6">
    <location>
        <begin position="186"/>
        <end position="206"/>
    </location>
</feature>
<evidence type="ECO:0000256" key="5">
    <source>
        <dbReference type="PROSITE-ProRule" id="PRU00284"/>
    </source>
</evidence>
<evidence type="ECO:0000313" key="10">
    <source>
        <dbReference type="Proteomes" id="UP001306592"/>
    </source>
</evidence>
<keyword evidence="2" id="KW-0145">Chemotaxis</keyword>
<comment type="caution">
    <text evidence="9">The sequence shown here is derived from an EMBL/GenBank/DDBJ whole genome shotgun (WGS) entry which is preliminary data.</text>
</comment>
<dbReference type="InterPro" id="IPR003660">
    <property type="entry name" value="HAMP_dom"/>
</dbReference>
<keyword evidence="10" id="KW-1185">Reference proteome</keyword>
<dbReference type="Gene3D" id="1.10.287.950">
    <property type="entry name" value="Methyl-accepting chemotaxis protein"/>
    <property type="match status" value="1"/>
</dbReference>
<organism evidence="9 10">
    <name type="scientific">Erwinia aphidicola</name>
    <dbReference type="NCBI Taxonomy" id="68334"/>
    <lineage>
        <taxon>Bacteria</taxon>
        <taxon>Pseudomonadati</taxon>
        <taxon>Pseudomonadota</taxon>
        <taxon>Gammaproteobacteria</taxon>
        <taxon>Enterobacterales</taxon>
        <taxon>Erwiniaceae</taxon>
        <taxon>Erwinia</taxon>
    </lineage>
</organism>
<dbReference type="Pfam" id="PF00672">
    <property type="entry name" value="HAMP"/>
    <property type="match status" value="1"/>
</dbReference>
<dbReference type="PROSITE" id="PS50885">
    <property type="entry name" value="HAMP"/>
    <property type="match status" value="1"/>
</dbReference>
<sequence length="551" mass="58041">MTITKRLFLIFSLLALSLIALSAYSLYAISGFQSRFEYVQVNAIPSIKDLDKAISASNGLLVALYEHQSENDNSKQPGIENKIEQIVARLKTLTDYYMANDISSDQDREMTNDALNTITAIQGAMPAFITASRAHDDAQSLPMIQGENGVGAIVRKLVAGLQAQIQVNIDIGNDLRRQNAEIYSKVFWGTLIFASVIIIVMGLLAVKTILSVRNSLNGMQSVMESVSESLDLTQQVDASRNDEIGKTALAFNSLMARVSGVLTSVTSSAQSVSSASTQIAAGNEDLSARTEEQAASLEQTSASISTLNDTVKQNAENARQASTLASTANDLSVHSGNAVAAMVGTMEKIKTSSSKISDITGLIEGIAFQTNILALNAAVEAARAGEQGRGFAVVASEVRSLAQRSSTAAKEIKDLIVTSAQLVESGSVQAADVGDNMAKVQGSIRQVADIVGEMAAATSEQSQGIEQVHLAIGQMDTVTQQNAALVEEASAASQSLQEQAVNMNQLVAAFRLQSGRPVVAAASAGKVPAIAPAPRLAKPALASVDDNWSSF</sequence>
<feature type="domain" description="HAMP" evidence="8">
    <location>
        <begin position="210"/>
        <end position="263"/>
    </location>
</feature>
<dbReference type="PANTHER" id="PTHR43531:SF14">
    <property type="entry name" value="METHYL-ACCEPTING CHEMOTAXIS PROTEIN I-RELATED"/>
    <property type="match status" value="1"/>
</dbReference>
<dbReference type="EMBL" id="JBANEI010000001">
    <property type="protein sequence ID" value="MEI2680330.1"/>
    <property type="molecule type" value="Genomic_DNA"/>
</dbReference>
<dbReference type="Proteomes" id="UP001306592">
    <property type="component" value="Unassembled WGS sequence"/>
</dbReference>
<dbReference type="PRINTS" id="PR00260">
    <property type="entry name" value="CHEMTRNSDUCR"/>
</dbReference>
<evidence type="ECO:0000259" key="8">
    <source>
        <dbReference type="PROSITE" id="PS50885"/>
    </source>
</evidence>
<evidence type="ECO:0000256" key="4">
    <source>
        <dbReference type="ARBA" id="ARBA00029447"/>
    </source>
</evidence>
<keyword evidence="1" id="KW-0488">Methylation</keyword>
<keyword evidence="6" id="KW-0472">Membrane</keyword>
<evidence type="ECO:0000259" key="7">
    <source>
        <dbReference type="PROSITE" id="PS50111"/>
    </source>
</evidence>
<dbReference type="SUPFAM" id="SSF58104">
    <property type="entry name" value="Methyl-accepting chemotaxis protein (MCP) signaling domain"/>
    <property type="match status" value="1"/>
</dbReference>
<evidence type="ECO:0000256" key="1">
    <source>
        <dbReference type="ARBA" id="ARBA00022481"/>
    </source>
</evidence>
<dbReference type="PANTHER" id="PTHR43531">
    <property type="entry name" value="PROTEIN ICFG"/>
    <property type="match status" value="1"/>
</dbReference>
<keyword evidence="3 5" id="KW-0807">Transducer</keyword>
<dbReference type="Pfam" id="PF12729">
    <property type="entry name" value="4HB_MCP_1"/>
    <property type="match status" value="1"/>
</dbReference>
<dbReference type="SMART" id="SM00283">
    <property type="entry name" value="MA"/>
    <property type="match status" value="1"/>
</dbReference>
<evidence type="ECO:0000256" key="6">
    <source>
        <dbReference type="SAM" id="Phobius"/>
    </source>
</evidence>
<protein>
    <submittedName>
        <fullName evidence="9">Methyl-accepting chemotaxis protein</fullName>
    </submittedName>
</protein>
<evidence type="ECO:0000313" key="9">
    <source>
        <dbReference type="EMBL" id="MEI2680330.1"/>
    </source>
</evidence>
<keyword evidence="6" id="KW-1133">Transmembrane helix</keyword>
<evidence type="ECO:0000256" key="3">
    <source>
        <dbReference type="ARBA" id="ARBA00023224"/>
    </source>
</evidence>
<keyword evidence="6" id="KW-0812">Transmembrane</keyword>
<dbReference type="InterPro" id="IPR051310">
    <property type="entry name" value="MCP_chemotaxis"/>
</dbReference>
<dbReference type="CDD" id="cd06225">
    <property type="entry name" value="HAMP"/>
    <property type="match status" value="1"/>
</dbReference>
<evidence type="ECO:0000256" key="2">
    <source>
        <dbReference type="ARBA" id="ARBA00022500"/>
    </source>
</evidence>